<protein>
    <submittedName>
        <fullName evidence="2">ABC transporter substrate-binding protein</fullName>
    </submittedName>
</protein>
<dbReference type="InterPro" id="IPR050902">
    <property type="entry name" value="ABC_Transporter_SBP"/>
</dbReference>
<dbReference type="Gene3D" id="3.40.50.1980">
    <property type="entry name" value="Nitrogenase molybdenum iron protein domain"/>
    <property type="match status" value="2"/>
</dbReference>
<reference evidence="2 3" key="1">
    <citation type="submission" date="2021-01" db="EMBL/GenBank/DDBJ databases">
        <title>C459-1 draft genome sequence.</title>
        <authorList>
            <person name="Zhang X.-F."/>
        </authorList>
    </citation>
    <scope>NUCLEOTIDE SEQUENCE [LARGE SCALE GENOMIC DNA]</scope>
    <source>
        <strain evidence="3">C459-1</strain>
    </source>
</reference>
<dbReference type="EMBL" id="JAERTY010000001">
    <property type="protein sequence ID" value="MBL1407256.1"/>
    <property type="molecule type" value="Genomic_DNA"/>
</dbReference>
<organism evidence="2 3">
    <name type="scientific">Sphingobacterium faecale</name>
    <dbReference type="NCBI Taxonomy" id="2803775"/>
    <lineage>
        <taxon>Bacteria</taxon>
        <taxon>Pseudomonadati</taxon>
        <taxon>Bacteroidota</taxon>
        <taxon>Sphingobacteriia</taxon>
        <taxon>Sphingobacteriales</taxon>
        <taxon>Sphingobacteriaceae</taxon>
        <taxon>Sphingobacterium</taxon>
    </lineage>
</organism>
<evidence type="ECO:0000313" key="2">
    <source>
        <dbReference type="EMBL" id="MBL1407256.1"/>
    </source>
</evidence>
<feature type="domain" description="Fe/B12 periplasmic-binding" evidence="1">
    <location>
        <begin position="25"/>
        <end position="281"/>
    </location>
</feature>
<dbReference type="PROSITE" id="PS50983">
    <property type="entry name" value="FE_B12_PBP"/>
    <property type="match status" value="1"/>
</dbReference>
<dbReference type="RefSeq" id="WP_202101074.1">
    <property type="nucleotide sequence ID" value="NZ_JAERTY010000001.1"/>
</dbReference>
<keyword evidence="3" id="KW-1185">Reference proteome</keyword>
<gene>
    <name evidence="2" type="ORF">JKG61_00685</name>
</gene>
<comment type="caution">
    <text evidence="2">The sequence shown here is derived from an EMBL/GenBank/DDBJ whole genome shotgun (WGS) entry which is preliminary data.</text>
</comment>
<dbReference type="Pfam" id="PF01497">
    <property type="entry name" value="Peripla_BP_2"/>
    <property type="match status" value="1"/>
</dbReference>
<dbReference type="PANTHER" id="PTHR30535">
    <property type="entry name" value="VITAMIN B12-BINDING PROTEIN"/>
    <property type="match status" value="1"/>
</dbReference>
<name>A0ABS1QXW2_9SPHI</name>
<evidence type="ECO:0000259" key="1">
    <source>
        <dbReference type="PROSITE" id="PS50983"/>
    </source>
</evidence>
<sequence>MKQLKTLICVGLTFLMGQTVIAQKRIITLSSALSETVYALGKGENIVAVDVTSEYPAAVKQKPRASRDRTFSLEGLLSFKPDMVLTAPSELTYEVESKLKRLGVKVITINQEYSTKGAIRFIKDVATAVGAIEIGNTLAAQVQQDINKTLAVVKKNGSKSPKVLFIYARGVGMMSVAGKGSHIDAIISLSGGRNAVQEFSDFKPYTTEALIRANPDVLLLFDFGTSSIGGKQAVLNMPGVALTNAGKNQQVISMNGPLLINFSTRLPQAIKELSMQLSVFK</sequence>
<dbReference type="InterPro" id="IPR002491">
    <property type="entry name" value="ABC_transptr_periplasmic_BD"/>
</dbReference>
<dbReference type="PANTHER" id="PTHR30535:SF4">
    <property type="entry name" value="HEMIN-BINDING PERIPLASMIC PROTEIN HMUT"/>
    <property type="match status" value="1"/>
</dbReference>
<dbReference type="Proteomes" id="UP000625283">
    <property type="component" value="Unassembled WGS sequence"/>
</dbReference>
<proteinExistence type="predicted"/>
<evidence type="ECO:0000313" key="3">
    <source>
        <dbReference type="Proteomes" id="UP000625283"/>
    </source>
</evidence>
<dbReference type="SUPFAM" id="SSF53807">
    <property type="entry name" value="Helical backbone' metal receptor"/>
    <property type="match status" value="1"/>
</dbReference>
<accession>A0ABS1QXW2</accession>